<dbReference type="GO" id="GO:0046872">
    <property type="term" value="F:metal ion binding"/>
    <property type="evidence" value="ECO:0007669"/>
    <property type="project" value="UniProtKB-KW"/>
</dbReference>
<evidence type="ECO:0000313" key="5">
    <source>
        <dbReference type="EMBL" id="ARN56186.1"/>
    </source>
</evidence>
<dbReference type="InterPro" id="IPR039650">
    <property type="entry name" value="HdrA-like"/>
</dbReference>
<dbReference type="Pfam" id="PF12831">
    <property type="entry name" value="FAD_oxidored"/>
    <property type="match status" value="1"/>
</dbReference>
<dbReference type="AlphaFoldDB" id="A0A1W6LKA9"/>
<dbReference type="EMBL" id="CP021023">
    <property type="protein sequence ID" value="ARN56186.1"/>
    <property type="molecule type" value="Genomic_DNA"/>
</dbReference>
<keyword evidence="3" id="KW-0408">Iron</keyword>
<keyword evidence="6" id="KW-1185">Reference proteome</keyword>
<evidence type="ECO:0000256" key="4">
    <source>
        <dbReference type="ARBA" id="ARBA00023014"/>
    </source>
</evidence>
<keyword evidence="4" id="KW-0411">Iron-sulfur</keyword>
<sequence length="433" mass="49901">MTKNKVFAFLIVIYLAADLFASQNMIDFFSLPENGVKVLNNFSGKPQGKNGSLVTYDIRLPKFKNGVFTSADIARWPTDTNRCLSWVFENDFKSLFSEGIEKQTVYRKYKKHWLDRPNRESPFVLLQLNSGDYLALVPLAGPQNISWLYVNQDGELQVKAGTLGTDSVSGDVPLLAWRRSPDVYTACREAWEIAVNSESIKGRTRLRHEKDYPSNSYKSRRGLKGLGVWYWESGFNHDPFEKSEYIRDWNFRAMYGAWDTLKNVDKLHKNRALGWAAYISGKRESRRLMGDIILTKKDVIDYKWYDDALVPTGWKIDVHVSDKAYDKGFEGDAFISKALFTDYSIPYYVPYRCLYSRTIDNLFMAGRNISVTHEALGTVRVMRTCCLMGEVVGRAASLCRKYNAAPREVYHRHLKELLELNGYAKEIKHLKEN</sequence>
<evidence type="ECO:0000256" key="2">
    <source>
        <dbReference type="ARBA" id="ARBA00023002"/>
    </source>
</evidence>
<dbReference type="GO" id="GO:0051536">
    <property type="term" value="F:iron-sulfur cluster binding"/>
    <property type="evidence" value="ECO:0007669"/>
    <property type="project" value="UniProtKB-KW"/>
</dbReference>
<dbReference type="PANTHER" id="PTHR43498">
    <property type="entry name" value="FERREDOXIN:COB-COM HETERODISULFIDE REDUCTASE SUBUNIT A"/>
    <property type="match status" value="1"/>
</dbReference>
<dbReference type="RefSeq" id="WP_085754898.1">
    <property type="nucleotide sequence ID" value="NZ_CP021023.1"/>
</dbReference>
<dbReference type="GO" id="GO:0016491">
    <property type="term" value="F:oxidoreductase activity"/>
    <property type="evidence" value="ECO:0007669"/>
    <property type="project" value="UniProtKB-KW"/>
</dbReference>
<organism evidence="5 6">
    <name type="scientific">Sedimentisphaera salicampi</name>
    <dbReference type="NCBI Taxonomy" id="1941349"/>
    <lineage>
        <taxon>Bacteria</taxon>
        <taxon>Pseudomonadati</taxon>
        <taxon>Planctomycetota</taxon>
        <taxon>Phycisphaerae</taxon>
        <taxon>Sedimentisphaerales</taxon>
        <taxon>Sedimentisphaeraceae</taxon>
        <taxon>Sedimentisphaera</taxon>
    </lineage>
</organism>
<dbReference type="STRING" id="1941349.STSP1_00559"/>
<dbReference type="KEGG" id="pbp:STSP1_00559"/>
<keyword evidence="1" id="KW-0479">Metal-binding</keyword>
<evidence type="ECO:0000256" key="3">
    <source>
        <dbReference type="ARBA" id="ARBA00023004"/>
    </source>
</evidence>
<dbReference type="PANTHER" id="PTHR43498:SF1">
    <property type="entry name" value="COB--COM HETERODISULFIDE REDUCTASE IRON-SULFUR SUBUNIT A"/>
    <property type="match status" value="1"/>
</dbReference>
<reference evidence="6" key="1">
    <citation type="submission" date="2017-04" db="EMBL/GenBank/DDBJ databases">
        <title>Comparative genomics and description of representatives of a novel lineage of planctomycetes thriving in anoxic sediments.</title>
        <authorList>
            <person name="Spring S."/>
            <person name="Bunk B."/>
            <person name="Sproer C."/>
        </authorList>
    </citation>
    <scope>NUCLEOTIDE SEQUENCE [LARGE SCALE GENOMIC DNA]</scope>
    <source>
        <strain evidence="6">ST-PulAB-D4</strain>
    </source>
</reference>
<proteinExistence type="predicted"/>
<protein>
    <submittedName>
        <fullName evidence="5">FAD dependent oxidoreductase</fullName>
    </submittedName>
</protein>
<keyword evidence="2" id="KW-0560">Oxidoreductase</keyword>
<evidence type="ECO:0000313" key="6">
    <source>
        <dbReference type="Proteomes" id="UP000193334"/>
    </source>
</evidence>
<dbReference type="Proteomes" id="UP000193334">
    <property type="component" value="Chromosome"/>
</dbReference>
<accession>A0A1W6LKA9</accession>
<name>A0A1W6LKA9_9BACT</name>
<gene>
    <name evidence="5" type="ORF">STSP1_00559</name>
</gene>
<evidence type="ECO:0000256" key="1">
    <source>
        <dbReference type="ARBA" id="ARBA00022723"/>
    </source>
</evidence>